<evidence type="ECO:0000256" key="2">
    <source>
        <dbReference type="SAM" id="SignalP"/>
    </source>
</evidence>
<evidence type="ECO:0000256" key="1">
    <source>
        <dbReference type="SAM" id="MobiDB-lite"/>
    </source>
</evidence>
<evidence type="ECO:0000313" key="3">
    <source>
        <dbReference type="EMBL" id="ACL45793.1"/>
    </source>
</evidence>
<keyword evidence="2" id="KW-0732">Signal</keyword>
<dbReference type="KEGG" id="cyn:Cyan7425_3469"/>
<name>B8HQX2_CYAP4</name>
<organism evidence="3">
    <name type="scientific">Cyanothece sp. (strain PCC 7425 / ATCC 29141)</name>
    <dbReference type="NCBI Taxonomy" id="395961"/>
    <lineage>
        <taxon>Bacteria</taxon>
        <taxon>Bacillati</taxon>
        <taxon>Cyanobacteriota</taxon>
        <taxon>Cyanophyceae</taxon>
        <taxon>Gomontiellales</taxon>
        <taxon>Cyanothecaceae</taxon>
        <taxon>Cyanothece</taxon>
    </lineage>
</organism>
<dbReference type="AlphaFoldDB" id="B8HQX2"/>
<protein>
    <submittedName>
        <fullName evidence="3">Uncharacterized protein</fullName>
    </submittedName>
</protein>
<gene>
    <name evidence="3" type="ordered locus">Cyan7425_3469</name>
</gene>
<feature type="region of interest" description="Disordered" evidence="1">
    <location>
        <begin position="26"/>
        <end position="49"/>
    </location>
</feature>
<dbReference type="EMBL" id="CP001344">
    <property type="protein sequence ID" value="ACL45793.1"/>
    <property type="molecule type" value="Genomic_DNA"/>
</dbReference>
<proteinExistence type="predicted"/>
<dbReference type="HOGENOM" id="CLU_1552753_0_0_3"/>
<feature type="signal peptide" evidence="2">
    <location>
        <begin position="1"/>
        <end position="26"/>
    </location>
</feature>
<accession>B8HQX2</accession>
<feature type="chain" id="PRO_5002871146" evidence="2">
    <location>
        <begin position="27"/>
        <end position="172"/>
    </location>
</feature>
<sequence length="172" mass="18323">MKSQFIGYTLLSLAMAATVTSIPAFAKDPTAPTKGAPRSPVPGTQTSGGITRFTAIDQTQDVCTSSSSYVNMPGMTVNFTKTGNTPVIVMFQGEWASKGRALLRLVINDVVQPGPGDNNSPFSAHEDSVYSTNGFNFISRLLPAGTHTARIQWAALSGSVCVDERSMVVLYR</sequence>
<reference evidence="3" key="1">
    <citation type="submission" date="2009-01" db="EMBL/GenBank/DDBJ databases">
        <title>Complete sequence of chromosome Cyanothece sp. PCC 7425.</title>
        <authorList>
            <consortium name="US DOE Joint Genome Institute"/>
            <person name="Lucas S."/>
            <person name="Copeland A."/>
            <person name="Lapidus A."/>
            <person name="Glavina del Rio T."/>
            <person name="Dalin E."/>
            <person name="Tice H."/>
            <person name="Bruce D."/>
            <person name="Goodwin L."/>
            <person name="Pitluck S."/>
            <person name="Sims D."/>
            <person name="Meineke L."/>
            <person name="Brettin T."/>
            <person name="Detter J.C."/>
            <person name="Han C."/>
            <person name="Larimer F."/>
            <person name="Land M."/>
            <person name="Hauser L."/>
            <person name="Kyrpides N."/>
            <person name="Ovchinnikova G."/>
            <person name="Liberton M."/>
            <person name="Stoeckel J."/>
            <person name="Banerjee A."/>
            <person name="Singh A."/>
            <person name="Page L."/>
            <person name="Sato H."/>
            <person name="Zhao L."/>
            <person name="Sherman L."/>
            <person name="Pakrasi H."/>
            <person name="Richardson P."/>
        </authorList>
    </citation>
    <scope>NUCLEOTIDE SEQUENCE</scope>
    <source>
        <strain evidence="3">PCC 7425</strain>
    </source>
</reference>